<dbReference type="EMBL" id="RBWS01000011">
    <property type="protein sequence ID" value="RKO70597.1"/>
    <property type="molecule type" value="Genomic_DNA"/>
</dbReference>
<name>A0A420VWI4_9SPHI</name>
<accession>A0A420VWI4</accession>
<reference evidence="1 2" key="1">
    <citation type="submission" date="2018-10" db="EMBL/GenBank/DDBJ databases">
        <title>Sphingobacterium sp. M05W1-28.</title>
        <authorList>
            <person name="Cai H."/>
        </authorList>
    </citation>
    <scope>NUCLEOTIDE SEQUENCE [LARGE SCALE GENOMIC DNA]</scope>
    <source>
        <strain evidence="1 2">M05W1-28</strain>
    </source>
</reference>
<dbReference type="InterPro" id="IPR032710">
    <property type="entry name" value="NTF2-like_dom_sf"/>
</dbReference>
<dbReference type="Proteomes" id="UP000282423">
    <property type="component" value="Unassembled WGS sequence"/>
</dbReference>
<dbReference type="RefSeq" id="WP_121125119.1">
    <property type="nucleotide sequence ID" value="NZ_RBWS01000011.1"/>
</dbReference>
<evidence type="ECO:0000313" key="1">
    <source>
        <dbReference type="EMBL" id="RKO70597.1"/>
    </source>
</evidence>
<comment type="caution">
    <text evidence="1">The sequence shown here is derived from an EMBL/GenBank/DDBJ whole genome shotgun (WGS) entry which is preliminary data.</text>
</comment>
<evidence type="ECO:0008006" key="3">
    <source>
        <dbReference type="Google" id="ProtNLM"/>
    </source>
</evidence>
<dbReference type="AlphaFoldDB" id="A0A420VWI4"/>
<dbReference type="SUPFAM" id="SSF54427">
    <property type="entry name" value="NTF2-like"/>
    <property type="match status" value="1"/>
</dbReference>
<dbReference type="OrthoDB" id="582835at2"/>
<sequence length="297" mass="33682">MEEKLKKLTALGVYLKKIGAKASRIKDVAEVDPKSISLLSTNEKRTIYADEFYKIIYVAHQQTGLSENEFNIAIDAIFPNRVKVNLLKEFDDYSPEGKFFKKYTQQQSEIESKLKIPNAKISKYFGDKGKKALAVEIITFAEAIGLNVLQTFKEIYGPIKIANNSLPDLNNINDRTNKIYQYISAYNNMDVENITIDFADNVIFQNIINGEQTMYLKGIKEFKKQATEALSCFSEREQVIESITHNYSSTDISIAYRAIAAMDFPNGLKKGDEINLQGKSIFEFSAEGKIIRLTDIS</sequence>
<organism evidence="1 2">
    <name type="scientific">Sphingobacterium puteale</name>
    <dbReference type="NCBI Taxonomy" id="2420510"/>
    <lineage>
        <taxon>Bacteria</taxon>
        <taxon>Pseudomonadati</taxon>
        <taxon>Bacteroidota</taxon>
        <taxon>Sphingobacteriia</taxon>
        <taxon>Sphingobacteriales</taxon>
        <taxon>Sphingobacteriaceae</taxon>
        <taxon>Sphingobacterium</taxon>
    </lineage>
</organism>
<dbReference type="SUPFAM" id="SSF52058">
    <property type="entry name" value="L domain-like"/>
    <property type="match status" value="1"/>
</dbReference>
<proteinExistence type="predicted"/>
<dbReference type="Gene3D" id="3.10.450.50">
    <property type="match status" value="1"/>
</dbReference>
<evidence type="ECO:0000313" key="2">
    <source>
        <dbReference type="Proteomes" id="UP000282423"/>
    </source>
</evidence>
<protein>
    <recommendedName>
        <fullName evidence="3">Nuclear transport factor 2 family protein</fullName>
    </recommendedName>
</protein>
<keyword evidence="2" id="KW-1185">Reference proteome</keyword>
<gene>
    <name evidence="1" type="ORF">D7322_15070</name>
</gene>